<dbReference type="Gene3D" id="3.40.140.10">
    <property type="entry name" value="Cytidine Deaminase, domain 2"/>
    <property type="match status" value="1"/>
</dbReference>
<evidence type="ECO:0000313" key="4">
    <source>
        <dbReference type="Proteomes" id="UP001500974"/>
    </source>
</evidence>
<dbReference type="PANTHER" id="PTHR11644:SF2">
    <property type="entry name" value="CYTIDINE DEAMINASE"/>
    <property type="match status" value="1"/>
</dbReference>
<dbReference type="EMBL" id="BAAAON010000001">
    <property type="protein sequence ID" value="GAA2174965.1"/>
    <property type="molecule type" value="Genomic_DNA"/>
</dbReference>
<feature type="domain" description="ASCH" evidence="2">
    <location>
        <begin position="143"/>
        <end position="243"/>
    </location>
</feature>
<comment type="caution">
    <text evidence="3">The sequence shown here is derived from an EMBL/GenBank/DDBJ whole genome shotgun (WGS) entry which is preliminary data.</text>
</comment>
<accession>A0ABN3AV96</accession>
<dbReference type="SMART" id="SM01022">
    <property type="entry name" value="ASCH"/>
    <property type="match status" value="1"/>
</dbReference>
<sequence>MHGMLVPMEPLNTERRVIEAAETLALSLGNNPNHTVAAAAMDTNGRIHTAVNVYHFTGGPCAELVTLGVAATAEAGPLVAMAAAGDGGRGLIPPCGRCRQVMLDLHPDLLVAVQTETGPQMRPIAKLLSDTYFFPDAQAERVFRFNRRYYDAVVSGRKTSSVRWDEQIAVGPAIFYFEDDAECAPLRGEILEAKRYQIDDLTPERLRLPEGGSVEGYIEGLRQHYPLMPVDAFVDVVDFRVVPSDSGPVHEGQMATA</sequence>
<reference evidence="3 4" key="1">
    <citation type="journal article" date="2019" name="Int. J. Syst. Evol. Microbiol.">
        <title>The Global Catalogue of Microorganisms (GCM) 10K type strain sequencing project: providing services to taxonomists for standard genome sequencing and annotation.</title>
        <authorList>
            <consortium name="The Broad Institute Genomics Platform"/>
            <consortium name="The Broad Institute Genome Sequencing Center for Infectious Disease"/>
            <person name="Wu L."/>
            <person name="Ma J."/>
        </authorList>
    </citation>
    <scope>NUCLEOTIDE SEQUENCE [LARGE SCALE GENOMIC DNA]</scope>
    <source>
        <strain evidence="3 4">JCM 14917</strain>
    </source>
</reference>
<gene>
    <name evidence="3" type="ORF">GCM10009784_15460</name>
</gene>
<evidence type="ECO:0000259" key="2">
    <source>
        <dbReference type="SMART" id="SM01022"/>
    </source>
</evidence>
<dbReference type="CDD" id="cd01283">
    <property type="entry name" value="cytidine_deaminase"/>
    <property type="match status" value="1"/>
</dbReference>
<dbReference type="PROSITE" id="PS00903">
    <property type="entry name" value="CYT_DCMP_DEAMINASES_1"/>
    <property type="match status" value="1"/>
</dbReference>
<comment type="similarity">
    <text evidence="1">Belongs to the cytidine and deoxycytidylate deaminase family.</text>
</comment>
<evidence type="ECO:0000256" key="1">
    <source>
        <dbReference type="ARBA" id="ARBA00006576"/>
    </source>
</evidence>
<dbReference type="PANTHER" id="PTHR11644">
    <property type="entry name" value="CYTIDINE DEAMINASE"/>
    <property type="match status" value="1"/>
</dbReference>
<protein>
    <recommendedName>
        <fullName evidence="2">ASCH domain-containing protein</fullName>
    </recommendedName>
</protein>
<evidence type="ECO:0000313" key="3">
    <source>
        <dbReference type="EMBL" id="GAA2174965.1"/>
    </source>
</evidence>
<dbReference type="InterPro" id="IPR015947">
    <property type="entry name" value="PUA-like_sf"/>
</dbReference>
<dbReference type="InterPro" id="IPR007374">
    <property type="entry name" value="ASCH_domain"/>
</dbReference>
<name>A0ABN3AV96_9MICC</name>
<dbReference type="InterPro" id="IPR016192">
    <property type="entry name" value="APOBEC/CMP_deaminase_Zn-bd"/>
</dbReference>
<dbReference type="SUPFAM" id="SSF53927">
    <property type="entry name" value="Cytidine deaminase-like"/>
    <property type="match status" value="1"/>
</dbReference>
<organism evidence="3 4">
    <name type="scientific">Arthrobacter parietis</name>
    <dbReference type="NCBI Taxonomy" id="271434"/>
    <lineage>
        <taxon>Bacteria</taxon>
        <taxon>Bacillati</taxon>
        <taxon>Actinomycetota</taxon>
        <taxon>Actinomycetes</taxon>
        <taxon>Micrococcales</taxon>
        <taxon>Micrococcaceae</taxon>
        <taxon>Arthrobacter</taxon>
    </lineage>
</organism>
<keyword evidence="4" id="KW-1185">Reference proteome</keyword>
<dbReference type="InterPro" id="IPR050202">
    <property type="entry name" value="Cyt/Deoxycyt_deaminase"/>
</dbReference>
<dbReference type="SUPFAM" id="SSF88697">
    <property type="entry name" value="PUA domain-like"/>
    <property type="match status" value="1"/>
</dbReference>
<dbReference type="Proteomes" id="UP001500974">
    <property type="component" value="Unassembled WGS sequence"/>
</dbReference>
<dbReference type="InterPro" id="IPR016193">
    <property type="entry name" value="Cytidine_deaminase-like"/>
</dbReference>
<proteinExistence type="inferred from homology"/>